<sequence length="100" mass="10729">MTDYIRLEAPNSPHPDPRQGGTAGLAAEALRGQVLGVISSVLEDTDPECAGARSQLRHFLVHNAGSPEKALLEHLLHLHGSELCGSELDGDQEEPEEPQD</sequence>
<name>A0AAU8EPU6_9MICC</name>
<gene>
    <name evidence="2" type="ORF">ABRP34_19040</name>
</gene>
<accession>A0AAU8EPU6</accession>
<organism evidence="2">
    <name type="scientific">Arthrobacter sp. K5</name>
    <dbReference type="NCBI Taxonomy" id="2839623"/>
    <lineage>
        <taxon>Bacteria</taxon>
        <taxon>Bacillati</taxon>
        <taxon>Actinomycetota</taxon>
        <taxon>Actinomycetes</taxon>
        <taxon>Micrococcales</taxon>
        <taxon>Micrococcaceae</taxon>
        <taxon>Arthrobacter</taxon>
    </lineage>
</organism>
<evidence type="ECO:0000313" key="2">
    <source>
        <dbReference type="EMBL" id="XCH10879.1"/>
    </source>
</evidence>
<protein>
    <submittedName>
        <fullName evidence="2">Uncharacterized protein</fullName>
    </submittedName>
</protein>
<feature type="region of interest" description="Disordered" evidence="1">
    <location>
        <begin position="1"/>
        <end position="23"/>
    </location>
</feature>
<evidence type="ECO:0000256" key="1">
    <source>
        <dbReference type="SAM" id="MobiDB-lite"/>
    </source>
</evidence>
<dbReference type="AlphaFoldDB" id="A0AAU8EPU6"/>
<reference evidence="2" key="1">
    <citation type="submission" date="2024-06" db="EMBL/GenBank/DDBJ databases">
        <title>Biodegradation of dimethachlon by Arthrobacter sp. K5: mechanistic insights and ecological implications.</title>
        <authorList>
            <person name="Hu S."/>
            <person name="Lu P."/>
        </authorList>
    </citation>
    <scope>NUCLEOTIDE SEQUENCE</scope>
    <source>
        <strain evidence="2">K5</strain>
    </source>
</reference>
<proteinExistence type="predicted"/>
<dbReference type="EMBL" id="CP159279">
    <property type="protein sequence ID" value="XCH10879.1"/>
    <property type="molecule type" value="Genomic_DNA"/>
</dbReference>
<dbReference type="RefSeq" id="WP_353711347.1">
    <property type="nucleotide sequence ID" value="NZ_CP159279.1"/>
</dbReference>